<accession>A0A4Z0MKE9</accession>
<dbReference type="EMBL" id="SRKZ01000004">
    <property type="protein sequence ID" value="TGD79869.1"/>
    <property type="molecule type" value="Genomic_DNA"/>
</dbReference>
<keyword evidence="3" id="KW-1185">Reference proteome</keyword>
<dbReference type="SUPFAM" id="SSF51430">
    <property type="entry name" value="NAD(P)-linked oxidoreductase"/>
    <property type="match status" value="1"/>
</dbReference>
<dbReference type="PANTHER" id="PTHR43312:SF1">
    <property type="entry name" value="NADP-DEPENDENT OXIDOREDUCTASE DOMAIN-CONTAINING PROTEIN"/>
    <property type="match status" value="1"/>
</dbReference>
<dbReference type="OrthoDB" id="9783572at2"/>
<dbReference type="InterPro" id="IPR036812">
    <property type="entry name" value="NAD(P)_OxRdtase_dom_sf"/>
</dbReference>
<dbReference type="AlphaFoldDB" id="A0A4Z0MKE9"/>
<dbReference type="PANTHER" id="PTHR43312">
    <property type="entry name" value="D-THREO-ALDOSE 1-DEHYDROGENASE"/>
    <property type="match status" value="1"/>
</dbReference>
<gene>
    <name evidence="2" type="ORF">EU557_16795</name>
</gene>
<feature type="domain" description="NADP-dependent oxidoreductase" evidence="1">
    <location>
        <begin position="50"/>
        <end position="296"/>
    </location>
</feature>
<dbReference type="InterPro" id="IPR023210">
    <property type="entry name" value="NADP_OxRdtase_dom"/>
</dbReference>
<reference evidence="2 3" key="1">
    <citation type="submission" date="2019-04" db="EMBL/GenBank/DDBJ databases">
        <authorList>
            <person name="Feng G."/>
            <person name="Zhang J."/>
            <person name="Zhu H."/>
        </authorList>
    </citation>
    <scope>NUCLEOTIDE SEQUENCE [LARGE SCALE GENOMIC DNA]</scope>
    <source>
        <strain evidence="2 3">JCM 19491</strain>
    </source>
</reference>
<dbReference type="InterPro" id="IPR053135">
    <property type="entry name" value="AKR2_Oxidoreductase"/>
</dbReference>
<proteinExistence type="predicted"/>
<name>A0A4Z0MKE9_9BACT</name>
<dbReference type="Gene3D" id="3.20.20.100">
    <property type="entry name" value="NADP-dependent oxidoreductase domain"/>
    <property type="match status" value="1"/>
</dbReference>
<dbReference type="Pfam" id="PF00248">
    <property type="entry name" value="Aldo_ket_red"/>
    <property type="match status" value="1"/>
</dbReference>
<evidence type="ECO:0000313" key="2">
    <source>
        <dbReference type="EMBL" id="TGD79869.1"/>
    </source>
</evidence>
<comment type="caution">
    <text evidence="2">The sequence shown here is derived from an EMBL/GenBank/DDBJ whole genome shotgun (WGS) entry which is preliminary data.</text>
</comment>
<sequence length="308" mass="34329">MASRLISRYNPTPAKAAPVPVTGLARCRNRSISFAMLTRLIPSSQQPLPAIGLGTWQTFDVRGKAAYPPLQQTLEVLHTAGGSVIDSSPMYGRAEEVVGDLTAELASRDAFFYATKVWTQGREAGIRQMEDSLRKMRRTSLDLLQIHNLVDWQTHLRTLREWQAAGRVRYLGITHYTDGMHEQLERVFSQEPLDFVQFNYSILDRHAEQRLLPAAADRGVATLINRPYGEGSLLTRVGHHPLPGWAAELGITSWAQFLLKFILSHPAVTCVIPGTSNPAHLQDNLRAAEGPLPDEATREKMAAYVRTL</sequence>
<protein>
    <submittedName>
        <fullName evidence="2">Aldo/keto reductase</fullName>
    </submittedName>
</protein>
<dbReference type="Proteomes" id="UP000298284">
    <property type="component" value="Unassembled WGS sequence"/>
</dbReference>
<evidence type="ECO:0000313" key="3">
    <source>
        <dbReference type="Proteomes" id="UP000298284"/>
    </source>
</evidence>
<organism evidence="2 3">
    <name type="scientific">Hymenobacter wooponensis</name>
    <dbReference type="NCBI Taxonomy" id="1525360"/>
    <lineage>
        <taxon>Bacteria</taxon>
        <taxon>Pseudomonadati</taxon>
        <taxon>Bacteroidota</taxon>
        <taxon>Cytophagia</taxon>
        <taxon>Cytophagales</taxon>
        <taxon>Hymenobacteraceae</taxon>
        <taxon>Hymenobacter</taxon>
    </lineage>
</organism>
<evidence type="ECO:0000259" key="1">
    <source>
        <dbReference type="Pfam" id="PF00248"/>
    </source>
</evidence>
<dbReference type="CDD" id="cd19095">
    <property type="entry name" value="AKR_PA4992-like"/>
    <property type="match status" value="1"/>
</dbReference>